<comment type="caution">
    <text evidence="1">The sequence shown here is derived from an EMBL/GenBank/DDBJ whole genome shotgun (WGS) entry which is preliminary data.</text>
</comment>
<reference evidence="1 2" key="1">
    <citation type="submission" date="2020-04" db="EMBL/GenBank/DDBJ databases">
        <title>Perkinsus olseni comparative genomics.</title>
        <authorList>
            <person name="Bogema D.R."/>
        </authorList>
    </citation>
    <scope>NUCLEOTIDE SEQUENCE [LARGE SCALE GENOMIC DNA]</scope>
    <source>
        <strain evidence="1">ATCC PRA-31</strain>
    </source>
</reference>
<dbReference type="AlphaFoldDB" id="A0A7J6M6W5"/>
<evidence type="ECO:0000313" key="2">
    <source>
        <dbReference type="Proteomes" id="UP000572268"/>
    </source>
</evidence>
<accession>A0A7J6M6W5</accession>
<name>A0A7J6M6W5_PEROL</name>
<sequence length="484" mass="53793">MTLVTGADRAGLLPEWIEHLRSLPYRPYEQFDWDDEDHKKALLQREYTADEIIASHKSRDPLLVSILGVVILLPTSLKPAELNVFTALEDLTLATATRVAYEPPPKDALALTAEQRGFVESILCSLARFPGARIMGHLPNYCEFWTNPRLSLQLLVLERRTRRLHSDMSWPIWCFIRFPSPTGITFEGTFNKPGYLDAITPLGDHSFLTSECITGQSILRAFTPEDFNTPVAELLVEGRIAFLATEDLIIYGVDLLNLCIVRISMLDGGSALPEIPLPFNRGEEVLNSMIISNGFLFIITLGDSAVFSYDIRRPQHGWHRLFALEDGVESFDAVADPLDEGTHQFVLIVDGEEVHYRTSPEDDNTLVTPIPGAEHCRFVPNSDALACVATRHSADGRSLLPRSFLISVTVVDLIRRASLLISAPFVGSGLLKFLSITTNWDVVTVATAAVSDDHFLGVATLKLQDEEVLPQQQYSSDVRPDIGI</sequence>
<gene>
    <name evidence="1" type="ORF">FOL46_002584</name>
</gene>
<proteinExistence type="predicted"/>
<evidence type="ECO:0000313" key="1">
    <source>
        <dbReference type="EMBL" id="KAF4667323.1"/>
    </source>
</evidence>
<dbReference type="Proteomes" id="UP000572268">
    <property type="component" value="Unassembled WGS sequence"/>
</dbReference>
<dbReference type="EMBL" id="JABANN010000184">
    <property type="protein sequence ID" value="KAF4667323.1"/>
    <property type="molecule type" value="Genomic_DNA"/>
</dbReference>
<organism evidence="1 2">
    <name type="scientific">Perkinsus olseni</name>
    <name type="common">Perkinsus atlanticus</name>
    <dbReference type="NCBI Taxonomy" id="32597"/>
    <lineage>
        <taxon>Eukaryota</taxon>
        <taxon>Sar</taxon>
        <taxon>Alveolata</taxon>
        <taxon>Perkinsozoa</taxon>
        <taxon>Perkinsea</taxon>
        <taxon>Perkinsida</taxon>
        <taxon>Perkinsidae</taxon>
        <taxon>Perkinsus</taxon>
    </lineage>
</organism>
<protein>
    <submittedName>
        <fullName evidence="1">Uncharacterized protein</fullName>
    </submittedName>
</protein>